<feature type="transmembrane region" description="Helical" evidence="1">
    <location>
        <begin position="98"/>
        <end position="117"/>
    </location>
</feature>
<dbReference type="EMBL" id="ATGG01000049">
    <property type="protein sequence ID" value="EPF72569.1"/>
    <property type="molecule type" value="Genomic_DNA"/>
</dbReference>
<keyword evidence="3" id="KW-1185">Reference proteome</keyword>
<proteinExistence type="predicted"/>
<comment type="caution">
    <text evidence="2">The sequence shown here is derived from an EMBL/GenBank/DDBJ whole genome shotgun (WGS) entry which is preliminary data.</text>
</comment>
<sequence length="126" mass="14317">MDNNYYYIRNSIGSFFGFFILAGIVKSIFYFTTNQYEVLGLILGVIVMIVGAVTIGYLNTATASDIKWRKSLILHATLVFFMFLTDLTFGSSDFIFDLFRNIGLFVALQIGVLIYQIRDRKALVPN</sequence>
<keyword evidence="1" id="KW-1133">Transmembrane helix</keyword>
<organism evidence="2 3">
    <name type="scientific">Acinetobacter gyllenbergii CIP 110306 = MTCC 11365</name>
    <dbReference type="NCBI Taxonomy" id="1217657"/>
    <lineage>
        <taxon>Bacteria</taxon>
        <taxon>Pseudomonadati</taxon>
        <taxon>Pseudomonadota</taxon>
        <taxon>Gammaproteobacteria</taxon>
        <taxon>Moraxellales</taxon>
        <taxon>Moraxellaceae</taxon>
        <taxon>Acinetobacter</taxon>
    </lineage>
</organism>
<evidence type="ECO:0000313" key="2">
    <source>
        <dbReference type="EMBL" id="EPF72569.1"/>
    </source>
</evidence>
<dbReference type="Proteomes" id="UP000014523">
    <property type="component" value="Unassembled WGS sequence"/>
</dbReference>
<feature type="transmembrane region" description="Helical" evidence="1">
    <location>
        <begin position="72"/>
        <end position="92"/>
    </location>
</feature>
<gene>
    <name evidence="2" type="ORF">F957_03705</name>
</gene>
<dbReference type="RefSeq" id="WP_016660603.1">
    <property type="nucleotide sequence ID" value="NZ_ASQH01000024.1"/>
</dbReference>
<dbReference type="AlphaFoldDB" id="A0A829HD89"/>
<evidence type="ECO:0000256" key="1">
    <source>
        <dbReference type="SAM" id="Phobius"/>
    </source>
</evidence>
<accession>A0A829HD89</accession>
<protein>
    <submittedName>
        <fullName evidence="2">Uncharacterized protein</fullName>
    </submittedName>
</protein>
<name>A0A829HD89_9GAMM</name>
<keyword evidence="1" id="KW-0812">Transmembrane</keyword>
<feature type="transmembrane region" description="Helical" evidence="1">
    <location>
        <begin position="12"/>
        <end position="32"/>
    </location>
</feature>
<feature type="transmembrane region" description="Helical" evidence="1">
    <location>
        <begin position="38"/>
        <end position="60"/>
    </location>
</feature>
<reference evidence="2 3" key="1">
    <citation type="submission" date="2013-06" db="EMBL/GenBank/DDBJ databases">
        <title>The Genome Sequence of Acinetobacter gyllenbergii CIP 110306.</title>
        <authorList>
            <consortium name="The Broad Institute Genome Sequencing Platform"/>
            <consortium name="The Broad Institute Genome Sequencing Center for Infectious Disease"/>
            <person name="Cerqueira G."/>
            <person name="Feldgarden M."/>
            <person name="Courvalin P."/>
            <person name="Perichon B."/>
            <person name="Grillot-Courvalin C."/>
            <person name="Clermont D."/>
            <person name="Rocha E."/>
            <person name="Yoon E.-J."/>
            <person name="Nemec A."/>
            <person name="Young S.K."/>
            <person name="Zeng Q."/>
            <person name="Gargeya S."/>
            <person name="Fitzgerald M."/>
            <person name="Abouelleil A."/>
            <person name="Alvarado L."/>
            <person name="Berlin A.M."/>
            <person name="Chapman S.B."/>
            <person name="Dewar J."/>
            <person name="Goldberg J."/>
            <person name="Griggs A."/>
            <person name="Gujja S."/>
            <person name="Hansen M."/>
            <person name="Howarth C."/>
            <person name="Imamovic A."/>
            <person name="Larimer J."/>
            <person name="McCowan C."/>
            <person name="Murphy C."/>
            <person name="Pearson M."/>
            <person name="Priest M."/>
            <person name="Roberts A."/>
            <person name="Saif S."/>
            <person name="Shea T."/>
            <person name="Sykes S."/>
            <person name="Wortman J."/>
            <person name="Nusbaum C."/>
            <person name="Birren B."/>
        </authorList>
    </citation>
    <scope>NUCLEOTIDE SEQUENCE [LARGE SCALE GENOMIC DNA]</scope>
    <source>
        <strain evidence="2 3">CIP 110306</strain>
    </source>
</reference>
<evidence type="ECO:0000313" key="3">
    <source>
        <dbReference type="Proteomes" id="UP000014523"/>
    </source>
</evidence>
<keyword evidence="1" id="KW-0472">Membrane</keyword>